<evidence type="ECO:0000256" key="3">
    <source>
        <dbReference type="SAM" id="Phobius"/>
    </source>
</evidence>
<dbReference type="Proteomes" id="UP001484535">
    <property type="component" value="Unassembled WGS sequence"/>
</dbReference>
<feature type="compositionally biased region" description="Basic and acidic residues" evidence="2">
    <location>
        <begin position="16"/>
        <end position="29"/>
    </location>
</feature>
<evidence type="ECO:0000313" key="4">
    <source>
        <dbReference type="EMBL" id="MEN7537094.1"/>
    </source>
</evidence>
<feature type="transmembrane region" description="Helical" evidence="3">
    <location>
        <begin position="50"/>
        <end position="71"/>
    </location>
</feature>
<evidence type="ECO:0008006" key="6">
    <source>
        <dbReference type="Google" id="ProtNLM"/>
    </source>
</evidence>
<dbReference type="EMBL" id="JBDLBR010000002">
    <property type="protein sequence ID" value="MEN7537094.1"/>
    <property type="molecule type" value="Genomic_DNA"/>
</dbReference>
<dbReference type="RefSeq" id="WP_346784543.1">
    <property type="nucleotide sequence ID" value="NZ_JBDLBR010000002.1"/>
</dbReference>
<keyword evidence="5" id="KW-1185">Reference proteome</keyword>
<reference evidence="4 5" key="1">
    <citation type="submission" date="2024-05" db="EMBL/GenBank/DDBJ databases">
        <authorList>
            <person name="Park S."/>
        </authorList>
    </citation>
    <scope>NUCLEOTIDE SEQUENCE [LARGE SCALE GENOMIC DNA]</scope>
    <source>
        <strain evidence="4 5">DGU5</strain>
    </source>
</reference>
<evidence type="ECO:0000256" key="1">
    <source>
        <dbReference type="SAM" id="Coils"/>
    </source>
</evidence>
<proteinExistence type="predicted"/>
<keyword evidence="3" id="KW-0472">Membrane</keyword>
<keyword evidence="3" id="KW-1133">Transmembrane helix</keyword>
<keyword evidence="3" id="KW-0812">Transmembrane</keyword>
<evidence type="ECO:0000256" key="2">
    <source>
        <dbReference type="SAM" id="MobiDB-lite"/>
    </source>
</evidence>
<accession>A0ABV0CW51</accession>
<keyword evidence="1" id="KW-0175">Coiled coil</keyword>
<feature type="coiled-coil region" evidence="1">
    <location>
        <begin position="598"/>
        <end position="626"/>
    </location>
</feature>
<name>A0ABV0CW51_9SPHN</name>
<feature type="region of interest" description="Disordered" evidence="2">
    <location>
        <begin position="1"/>
        <end position="39"/>
    </location>
</feature>
<gene>
    <name evidence="4" type="ORF">ABDJ38_07900</name>
</gene>
<comment type="caution">
    <text evidence="4">The sequence shown here is derived from an EMBL/GenBank/DDBJ whole genome shotgun (WGS) entry which is preliminary data.</text>
</comment>
<protein>
    <recommendedName>
        <fullName evidence="6">ATPase</fullName>
    </recommendedName>
</protein>
<feature type="compositionally biased region" description="Acidic residues" evidence="2">
    <location>
        <begin position="30"/>
        <end position="39"/>
    </location>
</feature>
<feature type="compositionally biased region" description="Low complexity" evidence="2">
    <location>
        <begin position="1"/>
        <end position="14"/>
    </location>
</feature>
<evidence type="ECO:0000313" key="5">
    <source>
        <dbReference type="Proteomes" id="UP001484535"/>
    </source>
</evidence>
<feature type="transmembrane region" description="Helical" evidence="3">
    <location>
        <begin position="83"/>
        <end position="105"/>
    </location>
</feature>
<sequence length="850" mass="93400">MTESSADTAGTTDTTSDEHAAEEPAQDDHPADEETWMEEDLPSASARDRLLTVLFILLMAGWTGLFIWARLDSFDAATAPSAWVSSLFELLVPVLLLALLWQALLRTGRAEQSRFADTARTLAAESSVLETRLSVINRELSLARDFIASQSRDLEALGRVAAERLSGSADTLQELIATNGDRVDRIGKVSETAVANMEQLRDQLPVLANSARDMTNQIGSVGNVANHQVDCLVTAMQKLEDHGEAGAAHVEKISVLLAETIAEFEERSGHLGSGALETFADINRQSEDFQRQIFERDKEVLAETEARADKFAEFLESRNAKLIDIEERNIAQIRERVNILASECDNILLRMNDSREKAGTELSDMIDALEVRLSEAIERVAETDTTALTNARSRLSALAEEAARLDASLAQGVASFETDLARRREEAEQREREALAALEHRIARFDEQIGGREEAHLAHVEQLAQRGENLAERLAAIDADIASLGTHFSETNSDIASSIEQLEGRLHSSRRTLDDNSRAVAELTGESVRMLEILQSSKHHTQNELSGAIAEAHERLTGFHEHAEQLGTLLQDAEARGAVVARHIATARNDGSGAVDLLQRLETQLAEVAERSKALAEQTRGELQEAIAALTAGAQAAVEGLRTEQGEAVREVAETIARDSNTAIAEALGREAQSTIAELEGAAQRASDASRESARELRDQLAAVNELTGNLEQRVATAREKAEEKVDHDFTRRMAAITEALNSSAIDISRAFEDEVADTQWAQYLRGDRGIFTRRAVRLLDKQEARSVHDIYSDDSEFRETVNRYIHDFEAMLRNVLSTRDGNAVAVTLLSSDVGKLYVMLAQAIDRLRD</sequence>
<feature type="coiled-coil region" evidence="1">
    <location>
        <begin position="323"/>
        <end position="448"/>
    </location>
</feature>
<organism evidence="4 5">
    <name type="scientific">Aurantiacibacter flavus</name>
    <dbReference type="NCBI Taxonomy" id="3145232"/>
    <lineage>
        <taxon>Bacteria</taxon>
        <taxon>Pseudomonadati</taxon>
        <taxon>Pseudomonadota</taxon>
        <taxon>Alphaproteobacteria</taxon>
        <taxon>Sphingomonadales</taxon>
        <taxon>Erythrobacteraceae</taxon>
        <taxon>Aurantiacibacter</taxon>
    </lineage>
</organism>